<evidence type="ECO:0000256" key="2">
    <source>
        <dbReference type="ARBA" id="ARBA00022679"/>
    </source>
</evidence>
<dbReference type="PRINTS" id="PR01469">
    <property type="entry name" value="CARBMTKINASE"/>
</dbReference>
<dbReference type="SUPFAM" id="SSF53633">
    <property type="entry name" value="Carbamate kinase-like"/>
    <property type="match status" value="1"/>
</dbReference>
<dbReference type="EMBL" id="MSCP01000002">
    <property type="protein sequence ID" value="PQJ87986.1"/>
    <property type="molecule type" value="Genomic_DNA"/>
</dbReference>
<reference evidence="7 8" key="2">
    <citation type="submission" date="2016-12" db="EMBL/GenBank/DDBJ databases">
        <title>Diversity of luminous bacteria.</title>
        <authorList>
            <person name="Yoshizawa S."/>
            <person name="Kogure K."/>
        </authorList>
    </citation>
    <scope>NUCLEOTIDE SEQUENCE [LARGE SCALE GENOMIC DNA]</scope>
    <source>
        <strain evidence="7 8">NBRC 105001</strain>
    </source>
</reference>
<feature type="domain" description="Aspartate/glutamate/uridylate kinase" evidence="5">
    <location>
        <begin position="9"/>
        <end position="286"/>
    </location>
</feature>
<dbReference type="InterPro" id="IPR036393">
    <property type="entry name" value="AceGlu_kinase-like_sf"/>
</dbReference>
<evidence type="ECO:0000313" key="8">
    <source>
        <dbReference type="Proteomes" id="UP000239273"/>
    </source>
</evidence>
<dbReference type="GO" id="GO:0008804">
    <property type="term" value="F:carbamate kinase activity"/>
    <property type="evidence" value="ECO:0007669"/>
    <property type="project" value="InterPro"/>
</dbReference>
<dbReference type="Gene3D" id="3.40.1160.10">
    <property type="entry name" value="Acetylglutamate kinase-like"/>
    <property type="match status" value="1"/>
</dbReference>
<dbReference type="EMBL" id="BSOU01000001">
    <property type="protein sequence ID" value="GLR73632.1"/>
    <property type="molecule type" value="Genomic_DNA"/>
</dbReference>
<dbReference type="InterPro" id="IPR003964">
    <property type="entry name" value="Carb_kinase"/>
</dbReference>
<dbReference type="PIRSF" id="PIRSF000723">
    <property type="entry name" value="Carbamate_kin"/>
    <property type="match status" value="1"/>
</dbReference>
<sequence>MSLTTIKPTIVIALGGNALLRRGQVLSYENQLENVKVAAKSIAKLSKDYRIAIVHGNGPQVGLLSQQNDAFDAVPSYPLSCLVAESQGMIATMIAQELRNLVDYNVTTILTHVDVDNADPAFSEPMKFIGQVYSETEANTLAAEFGWSIRQDGDYFRRVVASPAPKNIRESELISLALQHDHIVICCGGGGIPICTDKHSITTNIDCVIDKDSTASLLSQQISADYFLILTDGDGVFFHYGKPNQVKLDIATTEELKGYPFDKGSMQPKIDAMINYVENVDISIGIITDLHLALDALNGTAGTKIVKEKFYDDSLPYRKNDGELTLA</sequence>
<comment type="caution">
    <text evidence="7">The sequence shown here is derived from an EMBL/GenBank/DDBJ whole genome shotgun (WGS) entry which is preliminary data.</text>
</comment>
<dbReference type="GO" id="GO:0005829">
    <property type="term" value="C:cytosol"/>
    <property type="evidence" value="ECO:0007669"/>
    <property type="project" value="TreeGrafter"/>
</dbReference>
<dbReference type="RefSeq" id="WP_061012345.1">
    <property type="nucleotide sequence ID" value="NZ_BSOU01000001.1"/>
</dbReference>
<evidence type="ECO:0000256" key="1">
    <source>
        <dbReference type="ARBA" id="ARBA00011066"/>
    </source>
</evidence>
<dbReference type="AlphaFoldDB" id="A0A2S7XA21"/>
<organism evidence="7 8">
    <name type="scientific">Aliivibrio sifiae</name>
    <dbReference type="NCBI Taxonomy" id="566293"/>
    <lineage>
        <taxon>Bacteria</taxon>
        <taxon>Pseudomonadati</taxon>
        <taxon>Pseudomonadota</taxon>
        <taxon>Gammaproteobacteria</taxon>
        <taxon>Vibrionales</taxon>
        <taxon>Vibrionaceae</taxon>
        <taxon>Aliivibrio</taxon>
    </lineage>
</organism>
<dbReference type="FunFam" id="3.40.1160.10:FF:000007">
    <property type="entry name" value="Carbamate kinase"/>
    <property type="match status" value="1"/>
</dbReference>
<dbReference type="Proteomes" id="UP000239273">
    <property type="component" value="Unassembled WGS sequence"/>
</dbReference>
<protein>
    <recommendedName>
        <fullName evidence="4">Carbamate kinase</fullName>
    </recommendedName>
</protein>
<keyword evidence="2 4" id="KW-0808">Transferase</keyword>
<gene>
    <name evidence="6" type="primary">ybcF</name>
    <name evidence="7" type="ORF">BTO23_18065</name>
    <name evidence="6" type="ORF">GCM10007855_05050</name>
</gene>
<dbReference type="PANTHER" id="PTHR30409">
    <property type="entry name" value="CARBAMATE KINASE"/>
    <property type="match status" value="1"/>
</dbReference>
<dbReference type="Proteomes" id="UP001156660">
    <property type="component" value="Unassembled WGS sequence"/>
</dbReference>
<evidence type="ECO:0000313" key="6">
    <source>
        <dbReference type="EMBL" id="GLR73632.1"/>
    </source>
</evidence>
<proteinExistence type="inferred from homology"/>
<reference evidence="6" key="4">
    <citation type="submission" date="2023-01" db="EMBL/GenBank/DDBJ databases">
        <title>Draft genome sequence of Aliivibrio sifiae strain NBRC 105001.</title>
        <authorList>
            <person name="Sun Q."/>
            <person name="Mori K."/>
        </authorList>
    </citation>
    <scope>NUCLEOTIDE SEQUENCE</scope>
    <source>
        <strain evidence="6">NBRC 105001</strain>
    </source>
</reference>
<dbReference type="Pfam" id="PF00696">
    <property type="entry name" value="AA_kinase"/>
    <property type="match status" value="1"/>
</dbReference>
<dbReference type="PANTHER" id="PTHR30409:SF1">
    <property type="entry name" value="CARBAMATE KINASE-RELATED"/>
    <property type="match status" value="1"/>
</dbReference>
<dbReference type="GO" id="GO:0019546">
    <property type="term" value="P:L-arginine deiminase pathway"/>
    <property type="evidence" value="ECO:0007669"/>
    <property type="project" value="TreeGrafter"/>
</dbReference>
<name>A0A2S7XA21_9GAMM</name>
<keyword evidence="9" id="KW-1185">Reference proteome</keyword>
<evidence type="ECO:0000256" key="3">
    <source>
        <dbReference type="ARBA" id="ARBA00022777"/>
    </source>
</evidence>
<reference evidence="9" key="3">
    <citation type="journal article" date="2019" name="Int. J. Syst. Evol. Microbiol.">
        <title>The Global Catalogue of Microorganisms (GCM) 10K type strain sequencing project: providing services to taxonomists for standard genome sequencing and annotation.</title>
        <authorList>
            <consortium name="The Broad Institute Genomics Platform"/>
            <consortium name="The Broad Institute Genome Sequencing Center for Infectious Disease"/>
            <person name="Wu L."/>
            <person name="Ma J."/>
        </authorList>
    </citation>
    <scope>NUCLEOTIDE SEQUENCE [LARGE SCALE GENOMIC DNA]</scope>
    <source>
        <strain evidence="9">NBRC 105001</strain>
    </source>
</reference>
<reference evidence="6" key="1">
    <citation type="journal article" date="2014" name="Int. J. Syst. Evol. Microbiol.">
        <title>Complete genome of a new Firmicutes species belonging to the dominant human colonic microbiota ('Ruminococcus bicirculans') reveals two chromosomes and a selective capacity to utilize plant glucans.</title>
        <authorList>
            <consortium name="NISC Comparative Sequencing Program"/>
            <person name="Wegmann U."/>
            <person name="Louis P."/>
            <person name="Goesmann A."/>
            <person name="Henrissat B."/>
            <person name="Duncan S.H."/>
            <person name="Flint H.J."/>
        </authorList>
    </citation>
    <scope>NUCLEOTIDE SEQUENCE</scope>
    <source>
        <strain evidence="6">NBRC 105001</strain>
    </source>
</reference>
<evidence type="ECO:0000313" key="7">
    <source>
        <dbReference type="EMBL" id="PQJ87986.1"/>
    </source>
</evidence>
<dbReference type="NCBIfam" id="NF009008">
    <property type="entry name" value="PRK12354.1"/>
    <property type="match status" value="1"/>
</dbReference>
<comment type="similarity">
    <text evidence="1 4">Belongs to the carbamate kinase family.</text>
</comment>
<dbReference type="OrthoDB" id="9766717at2"/>
<evidence type="ECO:0000256" key="4">
    <source>
        <dbReference type="PIRNR" id="PIRNR000723"/>
    </source>
</evidence>
<dbReference type="CDD" id="cd04235">
    <property type="entry name" value="AAK_CK"/>
    <property type="match status" value="1"/>
</dbReference>
<keyword evidence="3 4" id="KW-0418">Kinase</keyword>
<evidence type="ECO:0000259" key="5">
    <source>
        <dbReference type="Pfam" id="PF00696"/>
    </source>
</evidence>
<dbReference type="InterPro" id="IPR001048">
    <property type="entry name" value="Asp/Glu/Uridylate_kinase"/>
</dbReference>
<evidence type="ECO:0000313" key="9">
    <source>
        <dbReference type="Proteomes" id="UP001156660"/>
    </source>
</evidence>
<accession>A0A2S7XA21</accession>